<accession>A0AAV3K738</accession>
<keyword evidence="1" id="KW-1133">Transmembrane helix</keyword>
<proteinExistence type="predicted"/>
<keyword evidence="1" id="KW-0472">Membrane</keyword>
<evidence type="ECO:0000313" key="2">
    <source>
        <dbReference type="EMBL" id="ERO56558.1"/>
    </source>
</evidence>
<dbReference type="InterPro" id="IPR014743">
    <property type="entry name" value="Cl-channel_core"/>
</dbReference>
<comment type="caution">
    <text evidence="2">The sequence shown here is derived from an EMBL/GenBank/DDBJ whole genome shotgun (WGS) entry which is preliminary data.</text>
</comment>
<evidence type="ECO:0000313" key="3">
    <source>
        <dbReference type="Proteomes" id="UP000017142"/>
    </source>
</evidence>
<dbReference type="SUPFAM" id="SSF81340">
    <property type="entry name" value="Clc chloride channel"/>
    <property type="match status" value="1"/>
</dbReference>
<feature type="transmembrane region" description="Helical" evidence="1">
    <location>
        <begin position="40"/>
        <end position="59"/>
    </location>
</feature>
<evidence type="ECO:0008006" key="4">
    <source>
        <dbReference type="Google" id="ProtNLM"/>
    </source>
</evidence>
<organism evidence="2 3">
    <name type="scientific">Dickeya solani D s0432-1</name>
    <dbReference type="NCBI Taxonomy" id="1231725"/>
    <lineage>
        <taxon>Bacteria</taxon>
        <taxon>Pseudomonadati</taxon>
        <taxon>Pseudomonadota</taxon>
        <taxon>Gammaproteobacteria</taxon>
        <taxon>Enterobacterales</taxon>
        <taxon>Pectobacteriaceae</taxon>
        <taxon>Dickeya</taxon>
    </lineage>
</organism>
<protein>
    <recommendedName>
        <fullName evidence="4">Chloride channel protein</fullName>
    </recommendedName>
</protein>
<gene>
    <name evidence="2" type="ORF">A544_3113</name>
</gene>
<dbReference type="EMBL" id="AMWE01000004">
    <property type="protein sequence ID" value="ERO56558.1"/>
    <property type="molecule type" value="Genomic_DNA"/>
</dbReference>
<reference evidence="3" key="1">
    <citation type="journal article" date="2013" name="Diversity">
        <title>Genome Sequence of Dickeya solani, a New soft Rot Pathogen of Potato, Suggests its Emergence May Be Related to a Novel Combination of Non-Ribosomal Peptide/Polyketide Synthetase Clusters.</title>
        <authorList>
            <person name="Garlant L."/>
            <person name="Koskinen P."/>
            <person name="Rouhiainen L."/>
            <person name="Laine P."/>
            <person name="Paulin L."/>
            <person name="Auvinen P."/>
            <person name="Holm L."/>
            <person name="Pirhonen M."/>
        </authorList>
    </citation>
    <scope>NUCLEOTIDE SEQUENCE [LARGE SCALE GENOMIC DNA]</scope>
    <source>
        <strain evidence="3">D s0432-1</strain>
    </source>
</reference>
<keyword evidence="1" id="KW-0812">Transmembrane</keyword>
<dbReference type="Proteomes" id="UP000017142">
    <property type="component" value="Unassembled WGS sequence"/>
</dbReference>
<name>A0AAV3K738_9GAMM</name>
<sequence length="90" mass="9472">MLTLILLSCLLPSVKFFGGMGTLGAGIVLVLEMTDNYPLILPMFITCLGATLVAQFLGGKPLYSCILARTLARQAQQPSSVTAPIASIKS</sequence>
<dbReference type="Gene3D" id="1.10.3080.10">
    <property type="entry name" value="Clc chloride channel"/>
    <property type="match status" value="1"/>
</dbReference>
<evidence type="ECO:0000256" key="1">
    <source>
        <dbReference type="SAM" id="Phobius"/>
    </source>
</evidence>
<dbReference type="AlphaFoldDB" id="A0AAV3K738"/>